<protein>
    <recommendedName>
        <fullName evidence="3">Nucleotidyltransferase domain-containing protein</fullName>
    </recommendedName>
</protein>
<dbReference type="PANTHER" id="PTHR34817">
    <property type="entry name" value="NUCLEOTIDYLTRANSFERASE"/>
    <property type="match status" value="1"/>
</dbReference>
<reference evidence="1 2" key="1">
    <citation type="submission" date="2017-11" db="EMBL/GenBank/DDBJ databases">
        <title>Draft genome sequence of Bacillus pumilus 51_5il from lake Gorkoye (Russia: Novosibirsk region).</title>
        <authorList>
            <person name="Shipova A.A."/>
            <person name="Rozanov A.S."/>
            <person name="Bryanskaya A.V."/>
            <person name="Peltek S.E."/>
        </authorList>
    </citation>
    <scope>NUCLEOTIDE SEQUENCE [LARGE SCALE GENOMIC DNA]</scope>
    <source>
        <strain evidence="1 2">51_5il</strain>
    </source>
</reference>
<comment type="caution">
    <text evidence="1">The sequence shown here is derived from an EMBL/GenBank/DDBJ whole genome shotgun (WGS) entry which is preliminary data.</text>
</comment>
<dbReference type="PANTHER" id="PTHR34817:SF2">
    <property type="entry name" value="NUCLEOTIDYLTRANSFERASE"/>
    <property type="match status" value="1"/>
</dbReference>
<proteinExistence type="predicted"/>
<evidence type="ECO:0000313" key="2">
    <source>
        <dbReference type="Proteomes" id="UP000230768"/>
    </source>
</evidence>
<evidence type="ECO:0000313" key="1">
    <source>
        <dbReference type="EMBL" id="PIK28187.1"/>
    </source>
</evidence>
<dbReference type="Pfam" id="PF10127">
    <property type="entry name" value="RlaP"/>
    <property type="match status" value="1"/>
</dbReference>
<evidence type="ECO:0008006" key="3">
    <source>
        <dbReference type="Google" id="ProtNLM"/>
    </source>
</evidence>
<organism evidence="1 2">
    <name type="scientific">Bacillus pumilus</name>
    <name type="common">Bacillus mesentericus</name>
    <dbReference type="NCBI Taxonomy" id="1408"/>
    <lineage>
        <taxon>Bacteria</taxon>
        <taxon>Bacillati</taxon>
        <taxon>Bacillota</taxon>
        <taxon>Bacilli</taxon>
        <taxon>Bacillales</taxon>
        <taxon>Bacillaceae</taxon>
        <taxon>Bacillus</taxon>
    </lineage>
</organism>
<dbReference type="AlphaFoldDB" id="A0A2G8IXE8"/>
<gene>
    <name evidence="1" type="ORF">CTV99_02345</name>
</gene>
<dbReference type="RefSeq" id="WP_099726108.1">
    <property type="nucleotide sequence ID" value="NZ_PEKP01000004.1"/>
</dbReference>
<sequence length="267" mass="32074">MQNSKERVDGRLRERIKEELKIIEETYDVRICLAVESGSRAWGFPSTDSDYDVRFLYVPRKEWYWSIEEHRDVIELPIDDELDMSGWELRKALRLFNKSNPSIMEWLSSDIIYAESFSLAKQLRELKDRAFYPAALMYHYLNMAKRNESQYLRGEQVRIKKYFYVLRPLLACQWIERYRTVPPIDFHELLEELVEDGPLLAEIHELLKRKMDGEEMDVENRLAYVQPFIDKELARFHELVKSYNQPKDNLMQELNELLHSTLDEVWA</sequence>
<dbReference type="InterPro" id="IPR018775">
    <property type="entry name" value="RlaP"/>
</dbReference>
<dbReference type="Proteomes" id="UP000230768">
    <property type="component" value="Unassembled WGS sequence"/>
</dbReference>
<name>A0A2G8IXE8_BACPU</name>
<accession>A0A2G8IXE8</accession>
<dbReference type="EMBL" id="PEKP01000004">
    <property type="protein sequence ID" value="PIK28187.1"/>
    <property type="molecule type" value="Genomic_DNA"/>
</dbReference>